<keyword evidence="3" id="KW-1185">Reference proteome</keyword>
<evidence type="ECO:0000313" key="2">
    <source>
        <dbReference type="EMBL" id="CAJ1954122.1"/>
    </source>
</evidence>
<protein>
    <recommendedName>
        <fullName evidence="1">PPi-type phosphoenolpyruvate carboxykinase lobe 2 domain-containing protein</fullName>
    </recommendedName>
</protein>
<evidence type="ECO:0000259" key="1">
    <source>
        <dbReference type="Pfam" id="PF26300"/>
    </source>
</evidence>
<reference evidence="2" key="1">
    <citation type="submission" date="2023-08" db="EMBL/GenBank/DDBJ databases">
        <authorList>
            <person name="Audoor S."/>
            <person name="Bilcke G."/>
        </authorList>
    </citation>
    <scope>NUCLEOTIDE SEQUENCE</scope>
</reference>
<comment type="caution">
    <text evidence="2">The sequence shown here is derived from an EMBL/GenBank/DDBJ whole genome shotgun (WGS) entry which is preliminary data.</text>
</comment>
<dbReference type="AlphaFoldDB" id="A0AAD2FVJ9"/>
<gene>
    <name evidence="2" type="ORF">CYCCA115_LOCUS14717</name>
</gene>
<dbReference type="EMBL" id="CAKOGP040001858">
    <property type="protein sequence ID" value="CAJ1954122.1"/>
    <property type="molecule type" value="Genomic_DNA"/>
</dbReference>
<accession>A0AAD2FVJ9</accession>
<evidence type="ECO:0000313" key="3">
    <source>
        <dbReference type="Proteomes" id="UP001295423"/>
    </source>
</evidence>
<dbReference type="Proteomes" id="UP001295423">
    <property type="component" value="Unassembled WGS sequence"/>
</dbReference>
<feature type="domain" description="PPi-type phosphoenolpyruvate carboxykinase lobe 2" evidence="1">
    <location>
        <begin position="527"/>
        <end position="636"/>
    </location>
</feature>
<dbReference type="Pfam" id="PF26300">
    <property type="entry name" value="PEPCK_PPi_lobe_2"/>
    <property type="match status" value="1"/>
</dbReference>
<proteinExistence type="predicted"/>
<dbReference type="InterPro" id="IPR058710">
    <property type="entry name" value="PEPCK_lobe_2"/>
</dbReference>
<name>A0AAD2FVJ9_9STRA</name>
<sequence length="1194" mass="134093">MTSPIIEDWNRHVGLNKEGGQTPVTDSEMLRKIINVKLAAQGYDVQNDEFTQNVASDLFRVYREQSRQLESRLCPMDTRVQDFLNDALKATGEKIQLPNSTLCVDRYGLARELSFPDGANEFHNSEISSYRLSKGGVLHNPINDKRTTKGVFHVADYGLPIPADKIAVPLVTYARLLQAAFLPPKDLNTIPYTSNWKFPAQSMVSLQLRPLACPAIPGKVPEKRLEVRFFVPGSCVANLDFVESIFGNAGDPSLPENDAGLDVDGWTGTTGCVVLAPHLRQCLKKDLGLPHVSEATEYQKSKGLCWTKEDEPYNGGKPFKITLRDERGIMVTILADNYFGYCKKETKTQIGLTANVFGLAEEEHAGGALAFKATNLGEKCKSNPRYQQVLVPSKHIANTYKYEDALELLGDAVTRHPEGYATDKEYPEIHLLPEDMELNTQTQTAKFTNVATGKEQTIRILPNHIYVSPSGYKVRVERHPTVSKWRLVGTIAEPTFCHKPSTVSGGGKSEISKSLNDAVIYGPIYIGNYDEDMAVVKKIIDRDYSECLLPEFRKGRSDPSRRILSMERTLGSVIKLLTPDDMYTKEHNDFLGTIPPGILAIVFSIKSSYKAEMGADWQKHFNVAVTNGVAGHELKFDDRQLVGSYLRVGFGLDGNWRNFKMRQDFIASDKVQMEDDITASVVVPREQIPGLPSEYSAYPSLKISQNCEWRLFQRPDEAIHPGYDKQTEKDMSESGLFCSNFQPIKPGEMKDLTEELYFWDLFTPDMQQHMKDAANGTVNSICSAKPRIVAGGPTKNPRYLQVRPDVSMPRDRYLAEFGARLYRRIPVSDPCVFPVAGVLSGRRNNPPDELDGTKIRPLCVYNPIHFQELPELIMDYVCCVTGKSPSTTGAGSEGALSKGPFNAIGATADLNNMLVSMILTEYGGFSSAAGWIGPKYRVDHDISLLIPELWCRMTAKERNPAYLIENKYLEPIEDFDYEGRTIPASRLGYRITTKFVNYFFCRIFDNPSGVFANDMLQPEKQDLAVFVDGVENIAQAMEKSAKLYFDDGIIEDACPPLRAVLHVMAYGHYNGKSIQDPSIRSMFTRDYLINSQWYQDRLTKKQDIDTRLWTKKIKYLEEFLERPGYERQAEHLRISDRLKEAKKQLDTTKTDSYIKSLVGTIGADPIHDGYTQTKTKEAAMADGIETKRGHLVGL</sequence>
<organism evidence="2 3">
    <name type="scientific">Cylindrotheca closterium</name>
    <dbReference type="NCBI Taxonomy" id="2856"/>
    <lineage>
        <taxon>Eukaryota</taxon>
        <taxon>Sar</taxon>
        <taxon>Stramenopiles</taxon>
        <taxon>Ochrophyta</taxon>
        <taxon>Bacillariophyta</taxon>
        <taxon>Bacillariophyceae</taxon>
        <taxon>Bacillariophycidae</taxon>
        <taxon>Bacillariales</taxon>
        <taxon>Bacillariaceae</taxon>
        <taxon>Cylindrotheca</taxon>
    </lineage>
</organism>